<name>B2W6K7_PYRTR</name>
<feature type="compositionally biased region" description="Polar residues" evidence="1">
    <location>
        <begin position="14"/>
        <end position="28"/>
    </location>
</feature>
<protein>
    <submittedName>
        <fullName evidence="2">Uncharacterized protein</fullName>
    </submittedName>
</protein>
<dbReference type="KEGG" id="ptrr:6343697"/>
<sequence>MRQFYEDPPYTINMLDQSLSPTPNTLQQDPYPLYQTLDSADPKPSPSPPPQPPPPSPRRNRHSTTLSATTLLLNLASGNDSSLIFSTQTPSPSPPPGPPPPSPKSHALRRFPAPT</sequence>
<dbReference type="OrthoDB" id="10556617at2759"/>
<evidence type="ECO:0000313" key="2">
    <source>
        <dbReference type="EMBL" id="EDU48365.1"/>
    </source>
</evidence>
<feature type="compositionally biased region" description="Polar residues" evidence="1">
    <location>
        <begin position="78"/>
        <end position="89"/>
    </location>
</feature>
<feature type="region of interest" description="Disordered" evidence="1">
    <location>
        <begin position="1"/>
        <end position="115"/>
    </location>
</feature>
<dbReference type="GeneID" id="6343697"/>
<dbReference type="HOGENOM" id="CLU_2110196_0_0_1"/>
<dbReference type="AlphaFoldDB" id="B2W6K7"/>
<dbReference type="EMBL" id="DS231619">
    <property type="protein sequence ID" value="EDU48365.1"/>
    <property type="molecule type" value="Genomic_DNA"/>
</dbReference>
<dbReference type="InParanoid" id="B2W6K7"/>
<reference evidence="3" key="1">
    <citation type="journal article" date="2013" name="G3 (Bethesda)">
        <title>Comparative genomics of a plant-pathogenic fungus, Pyrenophora tritici-repentis, reveals transduplication and the impact of repeat elements on pathogenicity and population divergence.</title>
        <authorList>
            <person name="Manning V.A."/>
            <person name="Pandelova I."/>
            <person name="Dhillon B."/>
            <person name="Wilhelm L.J."/>
            <person name="Goodwin S.B."/>
            <person name="Berlin A.M."/>
            <person name="Figueroa M."/>
            <person name="Freitag M."/>
            <person name="Hane J.K."/>
            <person name="Henrissat B."/>
            <person name="Holman W.H."/>
            <person name="Kodira C.D."/>
            <person name="Martin J."/>
            <person name="Oliver R.P."/>
            <person name="Robbertse B."/>
            <person name="Schackwitz W."/>
            <person name="Schwartz D.C."/>
            <person name="Spatafora J.W."/>
            <person name="Turgeon B.G."/>
            <person name="Yandava C."/>
            <person name="Young S."/>
            <person name="Zhou S."/>
            <person name="Zeng Q."/>
            <person name="Grigoriev I.V."/>
            <person name="Ma L.-J."/>
            <person name="Ciuffetti L.M."/>
        </authorList>
    </citation>
    <scope>NUCLEOTIDE SEQUENCE [LARGE SCALE GENOMIC DNA]</scope>
    <source>
        <strain evidence="3">Pt-1C-BFP</strain>
    </source>
</reference>
<dbReference type="RefSeq" id="XP_001935778.2">
    <property type="nucleotide sequence ID" value="XM_001935743.2"/>
</dbReference>
<feature type="compositionally biased region" description="Pro residues" evidence="1">
    <location>
        <begin position="43"/>
        <end position="57"/>
    </location>
</feature>
<proteinExistence type="predicted"/>
<evidence type="ECO:0000256" key="1">
    <source>
        <dbReference type="SAM" id="MobiDB-lite"/>
    </source>
</evidence>
<dbReference type="Proteomes" id="UP000001471">
    <property type="component" value="Unassembled WGS sequence"/>
</dbReference>
<feature type="compositionally biased region" description="Pro residues" evidence="1">
    <location>
        <begin position="91"/>
        <end position="103"/>
    </location>
</feature>
<dbReference type="PRINTS" id="PR01217">
    <property type="entry name" value="PRICHEXTENSN"/>
</dbReference>
<gene>
    <name evidence="2" type="ORF">PTRG_05445</name>
</gene>
<accession>B2W6K7</accession>
<evidence type="ECO:0000313" key="3">
    <source>
        <dbReference type="Proteomes" id="UP000001471"/>
    </source>
</evidence>
<organism evidence="2 3">
    <name type="scientific">Pyrenophora tritici-repentis (strain Pt-1C-BFP)</name>
    <name type="common">Wheat tan spot fungus</name>
    <name type="synonym">Drechslera tritici-repentis</name>
    <dbReference type="NCBI Taxonomy" id="426418"/>
    <lineage>
        <taxon>Eukaryota</taxon>
        <taxon>Fungi</taxon>
        <taxon>Dikarya</taxon>
        <taxon>Ascomycota</taxon>
        <taxon>Pezizomycotina</taxon>
        <taxon>Dothideomycetes</taxon>
        <taxon>Pleosporomycetidae</taxon>
        <taxon>Pleosporales</taxon>
        <taxon>Pleosporineae</taxon>
        <taxon>Pleosporaceae</taxon>
        <taxon>Pyrenophora</taxon>
    </lineage>
</organism>
<feature type="compositionally biased region" description="Low complexity" evidence="1">
    <location>
        <begin position="63"/>
        <end position="77"/>
    </location>
</feature>